<dbReference type="InterPro" id="IPR006522">
    <property type="entry name" value="Phage_virion_morphogenesis"/>
</dbReference>
<dbReference type="AlphaFoldDB" id="H3ZIF7"/>
<evidence type="ECO:0000313" key="1">
    <source>
        <dbReference type="EMBL" id="EHR39607.1"/>
    </source>
</evidence>
<dbReference type="eggNOG" id="COG5005">
    <property type="taxonomic scope" value="Bacteria"/>
</dbReference>
<dbReference type="STRING" id="1129374.AJE_15839"/>
<proteinExistence type="predicted"/>
<dbReference type="Pfam" id="PF05069">
    <property type="entry name" value="Phage_tail_S"/>
    <property type="match status" value="1"/>
</dbReference>
<comment type="caution">
    <text evidence="1">The sequence shown here is derived from an EMBL/GenBank/DDBJ whole genome shotgun (WGS) entry which is preliminary data.</text>
</comment>
<dbReference type="NCBIfam" id="TIGR01635">
    <property type="entry name" value="tail_comp_S"/>
    <property type="match status" value="1"/>
</dbReference>
<reference evidence="1 2" key="1">
    <citation type="journal article" date="2012" name="J. Bacteriol.">
        <title>Genome Sequence of Extracellular-Protease-Producing Alishewanella jeotgali Isolated from Traditional Korean Fermented Seafood.</title>
        <authorList>
            <person name="Jung J."/>
            <person name="Chun J."/>
            <person name="Park W."/>
        </authorList>
    </citation>
    <scope>NUCLEOTIDE SEQUENCE [LARGE SCALE GENOMIC DNA]</scope>
    <source>
        <strain evidence="1 2">KCTC 22429</strain>
    </source>
</reference>
<keyword evidence="2" id="KW-1185">Reference proteome</keyword>
<dbReference type="RefSeq" id="WP_008951698.1">
    <property type="nucleotide sequence ID" value="NZ_AHTH01000050.1"/>
</dbReference>
<protein>
    <submittedName>
        <fullName evidence="1">Phage virion morphogenesis protein</fullName>
    </submittedName>
</protein>
<accession>H3ZIF7</accession>
<dbReference type="PATRIC" id="fig|1129374.4.peg.3141"/>
<dbReference type="Proteomes" id="UP000012046">
    <property type="component" value="Unassembled WGS sequence"/>
</dbReference>
<evidence type="ECO:0000313" key="2">
    <source>
        <dbReference type="Proteomes" id="UP000012046"/>
    </source>
</evidence>
<gene>
    <name evidence="1" type="ORF">AJE_15839</name>
</gene>
<dbReference type="EMBL" id="AHTH01000050">
    <property type="protein sequence ID" value="EHR39607.1"/>
    <property type="molecule type" value="Genomic_DNA"/>
</dbReference>
<organism evidence="1 2">
    <name type="scientific">Alishewanella jeotgali KCTC 22429</name>
    <dbReference type="NCBI Taxonomy" id="1129374"/>
    <lineage>
        <taxon>Bacteria</taxon>
        <taxon>Pseudomonadati</taxon>
        <taxon>Pseudomonadota</taxon>
        <taxon>Gammaproteobacteria</taxon>
        <taxon>Alteromonadales</taxon>
        <taxon>Alteromonadaceae</taxon>
        <taxon>Alishewanella</taxon>
    </lineage>
</organism>
<name>H3ZIF7_9ALTE</name>
<sequence>MTNKITIEHNSQAVIDVLQQLLDNLGDLSEPMQRIAAELEDATEQAFADEANPSSGEAWPVLSDAYLKANPKRKGGKMLQASAGGLAASIASEYGDNWAQIGSNKIYAAIHQFGGEDDMAPGPAAIPAREYLGISKETEQNILDILEEYLLS</sequence>